<dbReference type="EnsemblMetazoa" id="ENSAATROPT010123">
    <property type="protein sequence ID" value="ENSAATROPP009141"/>
    <property type="gene ID" value="ENSAATROPG008245"/>
</dbReference>
<proteinExistence type="predicted"/>
<organism evidence="1 2">
    <name type="scientific">Anopheles atroparvus</name>
    <name type="common">European mosquito</name>
    <dbReference type="NCBI Taxonomy" id="41427"/>
    <lineage>
        <taxon>Eukaryota</taxon>
        <taxon>Metazoa</taxon>
        <taxon>Ecdysozoa</taxon>
        <taxon>Arthropoda</taxon>
        <taxon>Hexapoda</taxon>
        <taxon>Insecta</taxon>
        <taxon>Pterygota</taxon>
        <taxon>Neoptera</taxon>
        <taxon>Endopterygota</taxon>
        <taxon>Diptera</taxon>
        <taxon>Nematocera</taxon>
        <taxon>Culicoidea</taxon>
        <taxon>Culicidae</taxon>
        <taxon>Anophelinae</taxon>
        <taxon>Anopheles</taxon>
    </lineage>
</organism>
<sequence>MVYCLFTFDKQKSYSVVTVSQLLAKCPLLQIANCKTRVRLSKGNYLYIE</sequence>
<accession>A0AAG5DD44</accession>
<dbReference type="Proteomes" id="UP000075880">
    <property type="component" value="Unassembled WGS sequence"/>
</dbReference>
<evidence type="ECO:0000313" key="1">
    <source>
        <dbReference type="EnsemblMetazoa" id="ENSAATROPP009141"/>
    </source>
</evidence>
<reference evidence="1" key="1">
    <citation type="submission" date="2024-04" db="UniProtKB">
        <authorList>
            <consortium name="EnsemblMetazoa"/>
        </authorList>
    </citation>
    <scope>IDENTIFICATION</scope>
    <source>
        <strain evidence="1">EBRO</strain>
    </source>
</reference>
<keyword evidence="2" id="KW-1185">Reference proteome</keyword>
<name>A0AAG5DD44_ANOAO</name>
<protein>
    <submittedName>
        <fullName evidence="1">Uncharacterized protein</fullName>
    </submittedName>
</protein>
<evidence type="ECO:0000313" key="2">
    <source>
        <dbReference type="Proteomes" id="UP000075880"/>
    </source>
</evidence>
<dbReference type="AlphaFoldDB" id="A0AAG5DD44"/>